<dbReference type="Gene3D" id="3.40.50.850">
    <property type="entry name" value="Isochorismatase-like"/>
    <property type="match status" value="1"/>
</dbReference>
<evidence type="ECO:0000313" key="4">
    <source>
        <dbReference type="Proteomes" id="UP000324758"/>
    </source>
</evidence>
<evidence type="ECO:0000256" key="1">
    <source>
        <dbReference type="ARBA" id="ARBA00022801"/>
    </source>
</evidence>
<dbReference type="InterPro" id="IPR050272">
    <property type="entry name" value="Isochorismatase-like_hydrls"/>
</dbReference>
<dbReference type="Pfam" id="PF00857">
    <property type="entry name" value="Isochorismatase"/>
    <property type="match status" value="1"/>
</dbReference>
<gene>
    <name evidence="3" type="ORF">FXB40_28745</name>
</gene>
<evidence type="ECO:0000259" key="2">
    <source>
        <dbReference type="Pfam" id="PF00857"/>
    </source>
</evidence>
<dbReference type="SUPFAM" id="SSF52499">
    <property type="entry name" value="Isochorismatase-like hydrolases"/>
    <property type="match status" value="1"/>
</dbReference>
<protein>
    <submittedName>
        <fullName evidence="3">Isochorismatase family protein</fullName>
    </submittedName>
</protein>
<dbReference type="GO" id="GO:0016787">
    <property type="term" value="F:hydrolase activity"/>
    <property type="evidence" value="ECO:0007669"/>
    <property type="project" value="UniProtKB-KW"/>
</dbReference>
<accession>A0A5D3KJT5</accession>
<dbReference type="Proteomes" id="UP000324758">
    <property type="component" value="Unassembled WGS sequence"/>
</dbReference>
<proteinExistence type="predicted"/>
<dbReference type="PANTHER" id="PTHR43540">
    <property type="entry name" value="PEROXYUREIDOACRYLATE/UREIDOACRYLATE AMIDOHYDROLASE-RELATED"/>
    <property type="match status" value="1"/>
</dbReference>
<keyword evidence="4" id="KW-1185">Reference proteome</keyword>
<sequence length="179" mass="19916">MDAIIVVDMQIGLLNGPPKHNLQGVVKHINLLTTMVRGRSGKVIWIRHCGKPGDGFERDTEGWSFLPELDRHPDDVVVEKTLNDSFVRTELQNTLVQMALDRVIVTGWATDSCVDSTIRSAISNDHHVVVVSDAHTVSDRPHMDAAAVIRHHHWVWSDLLTNHSVRIATTGELLDEAAV</sequence>
<dbReference type="InterPro" id="IPR036380">
    <property type="entry name" value="Isochorismatase-like_sf"/>
</dbReference>
<dbReference type="AlphaFoldDB" id="A0A5D3KJT5"/>
<organism evidence="3 4">
    <name type="scientific">Bradyrhizobium rifense</name>
    <dbReference type="NCBI Taxonomy" id="515499"/>
    <lineage>
        <taxon>Bacteria</taxon>
        <taxon>Pseudomonadati</taxon>
        <taxon>Pseudomonadota</taxon>
        <taxon>Alphaproteobacteria</taxon>
        <taxon>Hyphomicrobiales</taxon>
        <taxon>Nitrobacteraceae</taxon>
        <taxon>Bradyrhizobium</taxon>
    </lineage>
</organism>
<keyword evidence="1" id="KW-0378">Hydrolase</keyword>
<dbReference type="InterPro" id="IPR000868">
    <property type="entry name" value="Isochorismatase-like_dom"/>
</dbReference>
<dbReference type="OrthoDB" id="9794942at2"/>
<evidence type="ECO:0000313" key="3">
    <source>
        <dbReference type="EMBL" id="TYL91431.1"/>
    </source>
</evidence>
<reference evidence="3 4" key="1">
    <citation type="submission" date="2019-08" db="EMBL/GenBank/DDBJ databases">
        <title>Bradyrhizobium hipponensis sp. nov., a rhizobium isolated from a Lupinus angustifolius root nodule in Tunisia.</title>
        <authorList>
            <person name="Off K."/>
            <person name="Rejili M."/>
            <person name="Mars M."/>
            <person name="Brachmann A."/>
            <person name="Marin M."/>
        </authorList>
    </citation>
    <scope>NUCLEOTIDE SEQUENCE [LARGE SCALE GENOMIC DNA]</scope>
    <source>
        <strain evidence="3 4">CTAW71</strain>
    </source>
</reference>
<feature type="domain" description="Isochorismatase-like" evidence="2">
    <location>
        <begin position="3"/>
        <end position="145"/>
    </location>
</feature>
<comment type="caution">
    <text evidence="3">The sequence shown here is derived from an EMBL/GenBank/DDBJ whole genome shotgun (WGS) entry which is preliminary data.</text>
</comment>
<dbReference type="RefSeq" id="WP_148775481.1">
    <property type="nucleotide sequence ID" value="NZ_VSSS01000045.1"/>
</dbReference>
<dbReference type="PANTHER" id="PTHR43540:SF6">
    <property type="entry name" value="ISOCHORISMATASE-LIKE DOMAIN-CONTAINING PROTEIN"/>
    <property type="match status" value="1"/>
</dbReference>
<name>A0A5D3KJT5_9BRAD</name>
<dbReference type="EMBL" id="VSSS01000045">
    <property type="protein sequence ID" value="TYL91431.1"/>
    <property type="molecule type" value="Genomic_DNA"/>
</dbReference>